<dbReference type="KEGG" id="dwd:DSCW_13560"/>
<keyword evidence="7" id="KW-1185">Reference proteome</keyword>
<dbReference type="PANTHER" id="PTHR23521:SF3">
    <property type="entry name" value="MFS TRANSPORTER"/>
    <property type="match status" value="1"/>
</dbReference>
<dbReference type="PROSITE" id="PS50850">
    <property type="entry name" value="MFS"/>
    <property type="match status" value="1"/>
</dbReference>
<dbReference type="AlphaFoldDB" id="A0A5K7Z129"/>
<dbReference type="PANTHER" id="PTHR23521">
    <property type="entry name" value="TRANSPORTER MFS SUPERFAMILY"/>
    <property type="match status" value="1"/>
</dbReference>
<dbReference type="EMBL" id="AP021875">
    <property type="protein sequence ID" value="BBO73939.1"/>
    <property type="molecule type" value="Genomic_DNA"/>
</dbReference>
<feature type="transmembrane region" description="Helical" evidence="4">
    <location>
        <begin position="105"/>
        <end position="125"/>
    </location>
</feature>
<accession>A0A5K7Z129</accession>
<dbReference type="Proteomes" id="UP000427769">
    <property type="component" value="Chromosome"/>
</dbReference>
<feature type="transmembrane region" description="Helical" evidence="4">
    <location>
        <begin position="340"/>
        <end position="366"/>
    </location>
</feature>
<dbReference type="GO" id="GO:0022857">
    <property type="term" value="F:transmembrane transporter activity"/>
    <property type="evidence" value="ECO:0007669"/>
    <property type="project" value="InterPro"/>
</dbReference>
<proteinExistence type="predicted"/>
<feature type="transmembrane region" description="Helical" evidence="4">
    <location>
        <begin position="309"/>
        <end position="328"/>
    </location>
</feature>
<keyword evidence="3 4" id="KW-0472">Membrane</keyword>
<name>A0A5K7Z129_9BACT</name>
<dbReference type="InterPro" id="IPR011701">
    <property type="entry name" value="MFS"/>
</dbReference>
<feature type="transmembrane region" description="Helical" evidence="4">
    <location>
        <begin position="256"/>
        <end position="275"/>
    </location>
</feature>
<feature type="transmembrane region" description="Helical" evidence="4">
    <location>
        <begin position="81"/>
        <end position="99"/>
    </location>
</feature>
<organism evidence="6 7">
    <name type="scientific">Desulfosarcina widdelii</name>
    <dbReference type="NCBI Taxonomy" id="947919"/>
    <lineage>
        <taxon>Bacteria</taxon>
        <taxon>Pseudomonadati</taxon>
        <taxon>Thermodesulfobacteriota</taxon>
        <taxon>Desulfobacteria</taxon>
        <taxon>Desulfobacterales</taxon>
        <taxon>Desulfosarcinaceae</taxon>
        <taxon>Desulfosarcina</taxon>
    </lineage>
</organism>
<dbReference type="Pfam" id="PF07690">
    <property type="entry name" value="MFS_1"/>
    <property type="match status" value="1"/>
</dbReference>
<feature type="transmembrane region" description="Helical" evidence="4">
    <location>
        <begin position="12"/>
        <end position="32"/>
    </location>
</feature>
<evidence type="ECO:0000256" key="1">
    <source>
        <dbReference type="ARBA" id="ARBA00022692"/>
    </source>
</evidence>
<dbReference type="InterPro" id="IPR036259">
    <property type="entry name" value="MFS_trans_sf"/>
</dbReference>
<feature type="transmembrane region" description="Helical" evidence="4">
    <location>
        <begin position="52"/>
        <end position="74"/>
    </location>
</feature>
<dbReference type="InterPro" id="IPR020846">
    <property type="entry name" value="MFS_dom"/>
</dbReference>
<protein>
    <submittedName>
        <fullName evidence="6">Membrane protein</fullName>
    </submittedName>
</protein>
<gene>
    <name evidence="6" type="ORF">DSCW_13560</name>
</gene>
<sequence length="398" mass="42002">MTPSGDRPRKPFWILPVIVFSQFAGTSIWFSGNAVLTELVQAGSAGSSLSGWITGAVQIGFITGTLVFAFFSISDRFSPRLVFLLCTVAGALFNLSIIIACTSLVTLLLLRFAAGFFLAGIYPVGMKIAAGWYEKGLGNALGFLIGALVLGTAFPHLLKGGFSALSWQAVMAVSSGVCLFGGLLMALLVPDGPYLKTAPVFDPRALTALFRRRLLRAAALGYFGHMWELYTLWAFVPVFLGAYASQNPDVFLNLPVWSFAIIGIGSLGCIVGGMLSIRHGSAVVAAVQLAVSGLCCLLSPLIFALSPQLFLSLMLLWGITVVGDSPQFSAMVARTAPGELVGSALTLVNCIGFSITVVSLAVVQWLATAVPLQYLLMVLAVGPAAGLIAMRPLSRNKK</sequence>
<keyword evidence="1 4" id="KW-0812">Transmembrane</keyword>
<evidence type="ECO:0000256" key="3">
    <source>
        <dbReference type="ARBA" id="ARBA00023136"/>
    </source>
</evidence>
<evidence type="ECO:0000313" key="6">
    <source>
        <dbReference type="EMBL" id="BBO73939.1"/>
    </source>
</evidence>
<evidence type="ECO:0000256" key="4">
    <source>
        <dbReference type="SAM" id="Phobius"/>
    </source>
</evidence>
<reference evidence="6 7" key="1">
    <citation type="submission" date="2019-11" db="EMBL/GenBank/DDBJ databases">
        <title>Comparative genomics of hydrocarbon-degrading Desulfosarcina strains.</title>
        <authorList>
            <person name="Watanabe M."/>
            <person name="Kojima H."/>
            <person name="Fukui M."/>
        </authorList>
    </citation>
    <scope>NUCLEOTIDE SEQUENCE [LARGE SCALE GENOMIC DNA]</scope>
    <source>
        <strain evidence="6 7">PP31</strain>
    </source>
</reference>
<evidence type="ECO:0000256" key="2">
    <source>
        <dbReference type="ARBA" id="ARBA00022989"/>
    </source>
</evidence>
<dbReference type="Gene3D" id="1.20.1250.20">
    <property type="entry name" value="MFS general substrate transporter like domains"/>
    <property type="match status" value="1"/>
</dbReference>
<evidence type="ECO:0000259" key="5">
    <source>
        <dbReference type="PROSITE" id="PS50850"/>
    </source>
</evidence>
<dbReference type="OrthoDB" id="5412728at2"/>
<dbReference type="RefSeq" id="WP_155303007.1">
    <property type="nucleotide sequence ID" value="NZ_AP021875.1"/>
</dbReference>
<evidence type="ECO:0000313" key="7">
    <source>
        <dbReference type="Proteomes" id="UP000427769"/>
    </source>
</evidence>
<feature type="transmembrane region" description="Helical" evidence="4">
    <location>
        <begin position="137"/>
        <end position="158"/>
    </location>
</feature>
<dbReference type="GO" id="GO:0005886">
    <property type="term" value="C:plasma membrane"/>
    <property type="evidence" value="ECO:0007669"/>
    <property type="project" value="TreeGrafter"/>
</dbReference>
<feature type="transmembrane region" description="Helical" evidence="4">
    <location>
        <begin position="282"/>
        <end position="303"/>
    </location>
</feature>
<feature type="transmembrane region" description="Helical" evidence="4">
    <location>
        <begin position="219"/>
        <end position="244"/>
    </location>
</feature>
<dbReference type="SUPFAM" id="SSF103473">
    <property type="entry name" value="MFS general substrate transporter"/>
    <property type="match status" value="1"/>
</dbReference>
<keyword evidence="2 4" id="KW-1133">Transmembrane helix</keyword>
<feature type="transmembrane region" description="Helical" evidence="4">
    <location>
        <begin position="372"/>
        <end position="390"/>
    </location>
</feature>
<feature type="transmembrane region" description="Helical" evidence="4">
    <location>
        <begin position="164"/>
        <end position="189"/>
    </location>
</feature>
<feature type="domain" description="Major facilitator superfamily (MFS) profile" evidence="5">
    <location>
        <begin position="1"/>
        <end position="398"/>
    </location>
</feature>